<sequence length="58" mass="6400">MPLLLLLLPLPLPLPVPLVIHSSAGYACQYLASRSLDKRMKRSSCNYKGNMQPAVCET</sequence>
<evidence type="ECO:0000256" key="1">
    <source>
        <dbReference type="SAM" id="SignalP"/>
    </source>
</evidence>
<dbReference type="InParanoid" id="G2Y811"/>
<evidence type="ECO:0000313" key="2">
    <source>
        <dbReference type="EMBL" id="CCD48739.1"/>
    </source>
</evidence>
<dbReference type="AlphaFoldDB" id="G2Y811"/>
<feature type="chain" id="PRO_5012452230" description="Secreted protein" evidence="1">
    <location>
        <begin position="16"/>
        <end position="58"/>
    </location>
</feature>
<evidence type="ECO:0000313" key="3">
    <source>
        <dbReference type="Proteomes" id="UP000008177"/>
    </source>
</evidence>
<dbReference type="EMBL" id="FQ790296">
    <property type="protein sequence ID" value="CCD48739.1"/>
    <property type="molecule type" value="Genomic_DNA"/>
</dbReference>
<reference evidence="3" key="1">
    <citation type="journal article" date="2011" name="PLoS Genet.">
        <title>Genomic analysis of the necrotrophic fungal pathogens Sclerotinia sclerotiorum and Botrytis cinerea.</title>
        <authorList>
            <person name="Amselem J."/>
            <person name="Cuomo C.A."/>
            <person name="van Kan J.A."/>
            <person name="Viaud M."/>
            <person name="Benito E.P."/>
            <person name="Couloux A."/>
            <person name="Coutinho P.M."/>
            <person name="de Vries R.P."/>
            <person name="Dyer P.S."/>
            <person name="Fillinger S."/>
            <person name="Fournier E."/>
            <person name="Gout L."/>
            <person name="Hahn M."/>
            <person name="Kohn L."/>
            <person name="Lapalu N."/>
            <person name="Plummer K.M."/>
            <person name="Pradier J.M."/>
            <person name="Quevillon E."/>
            <person name="Sharon A."/>
            <person name="Simon A."/>
            <person name="ten Have A."/>
            <person name="Tudzynski B."/>
            <person name="Tudzynski P."/>
            <person name="Wincker P."/>
            <person name="Andrew M."/>
            <person name="Anthouard V."/>
            <person name="Beever R.E."/>
            <person name="Beffa R."/>
            <person name="Benoit I."/>
            <person name="Bouzid O."/>
            <person name="Brault B."/>
            <person name="Chen Z."/>
            <person name="Choquer M."/>
            <person name="Collemare J."/>
            <person name="Cotton P."/>
            <person name="Danchin E.G."/>
            <person name="Da Silva C."/>
            <person name="Gautier A."/>
            <person name="Giraud C."/>
            <person name="Giraud T."/>
            <person name="Gonzalez C."/>
            <person name="Grossetete S."/>
            <person name="Guldener U."/>
            <person name="Henrissat B."/>
            <person name="Howlett B.J."/>
            <person name="Kodira C."/>
            <person name="Kretschmer M."/>
            <person name="Lappartient A."/>
            <person name="Leroch M."/>
            <person name="Levis C."/>
            <person name="Mauceli E."/>
            <person name="Neuveglise C."/>
            <person name="Oeser B."/>
            <person name="Pearson M."/>
            <person name="Poulain J."/>
            <person name="Poussereau N."/>
            <person name="Quesneville H."/>
            <person name="Rascle C."/>
            <person name="Schumacher J."/>
            <person name="Segurens B."/>
            <person name="Sexton A."/>
            <person name="Silva E."/>
            <person name="Sirven C."/>
            <person name="Soanes D.M."/>
            <person name="Talbot N.J."/>
            <person name="Templeton M."/>
            <person name="Yandava C."/>
            <person name="Yarden O."/>
            <person name="Zeng Q."/>
            <person name="Rollins J.A."/>
            <person name="Lebrun M.H."/>
            <person name="Dickman M."/>
        </authorList>
    </citation>
    <scope>NUCLEOTIDE SEQUENCE [LARGE SCALE GENOMIC DNA]</scope>
    <source>
        <strain evidence="3">T4</strain>
    </source>
</reference>
<protein>
    <recommendedName>
        <fullName evidence="4">Secreted protein</fullName>
    </recommendedName>
</protein>
<dbReference type="Proteomes" id="UP000008177">
    <property type="component" value="Unplaced contigs"/>
</dbReference>
<evidence type="ECO:0008006" key="4">
    <source>
        <dbReference type="Google" id="ProtNLM"/>
    </source>
</evidence>
<keyword evidence="1" id="KW-0732">Signal</keyword>
<feature type="signal peptide" evidence="1">
    <location>
        <begin position="1"/>
        <end position="15"/>
    </location>
</feature>
<dbReference type="HOGENOM" id="CLU_2978859_0_0_1"/>
<gene>
    <name evidence="2" type="ORF">BofuT4_uP033810.1</name>
</gene>
<name>G2Y811_BOTF4</name>
<accession>G2Y811</accession>
<organism evidence="2 3">
    <name type="scientific">Botryotinia fuckeliana (strain T4)</name>
    <name type="common">Noble rot fungus</name>
    <name type="synonym">Botrytis cinerea</name>
    <dbReference type="NCBI Taxonomy" id="999810"/>
    <lineage>
        <taxon>Eukaryota</taxon>
        <taxon>Fungi</taxon>
        <taxon>Dikarya</taxon>
        <taxon>Ascomycota</taxon>
        <taxon>Pezizomycotina</taxon>
        <taxon>Leotiomycetes</taxon>
        <taxon>Helotiales</taxon>
        <taxon>Sclerotiniaceae</taxon>
        <taxon>Botrytis</taxon>
    </lineage>
</organism>
<proteinExistence type="predicted"/>